<organism evidence="1 2">
    <name type="scientific">Pseudonocardia alaniniphila</name>
    <dbReference type="NCBI Taxonomy" id="75291"/>
    <lineage>
        <taxon>Bacteria</taxon>
        <taxon>Bacillati</taxon>
        <taxon>Actinomycetota</taxon>
        <taxon>Actinomycetes</taxon>
        <taxon>Pseudonocardiales</taxon>
        <taxon>Pseudonocardiaceae</taxon>
        <taxon>Pseudonocardia</taxon>
    </lineage>
</organism>
<reference evidence="1 2" key="1">
    <citation type="submission" date="2022-03" db="EMBL/GenBank/DDBJ databases">
        <title>Pseudonocardia alaer sp. nov., a novel actinomycete isolated from reed forest soil.</title>
        <authorList>
            <person name="Wang L."/>
        </authorList>
    </citation>
    <scope>NUCLEOTIDE SEQUENCE [LARGE SCALE GENOMIC DNA]</scope>
    <source>
        <strain evidence="1 2">Y-16303</strain>
    </source>
</reference>
<dbReference type="RefSeq" id="WP_241042081.1">
    <property type="nucleotide sequence ID" value="NZ_BAAAJF010000010.1"/>
</dbReference>
<comment type="caution">
    <text evidence="1">The sequence shown here is derived from an EMBL/GenBank/DDBJ whole genome shotgun (WGS) entry which is preliminary data.</text>
</comment>
<gene>
    <name evidence="1" type="ORF">MMF94_36730</name>
</gene>
<protein>
    <submittedName>
        <fullName evidence="1">Uncharacterized protein</fullName>
    </submittedName>
</protein>
<evidence type="ECO:0000313" key="1">
    <source>
        <dbReference type="EMBL" id="MCH6171274.1"/>
    </source>
</evidence>
<sequence>MVETNGTAVVIPEQSNVREPFRPPASTDKVRETIWRSLSGIVSESLYQAGNFVELAEDYDRDKGTAVRYGHLVDATECLEIAMTHLGQLKSAVSYRLRIEDEQNIGAAGF</sequence>
<accession>A0ABS9TRW5</accession>
<keyword evidence="2" id="KW-1185">Reference proteome</keyword>
<evidence type="ECO:0000313" key="2">
    <source>
        <dbReference type="Proteomes" id="UP001299970"/>
    </source>
</evidence>
<proteinExistence type="predicted"/>
<name>A0ABS9TRW5_9PSEU</name>
<dbReference type="Proteomes" id="UP001299970">
    <property type="component" value="Unassembled WGS sequence"/>
</dbReference>
<dbReference type="EMBL" id="JAKXMK010000041">
    <property type="protein sequence ID" value="MCH6171274.1"/>
    <property type="molecule type" value="Genomic_DNA"/>
</dbReference>